<evidence type="ECO:0000313" key="2">
    <source>
        <dbReference type="EMBL" id="UOG77061.1"/>
    </source>
</evidence>
<keyword evidence="3" id="KW-1185">Reference proteome</keyword>
<accession>A0ABY4D3E9</accession>
<dbReference type="EMBL" id="CP094669">
    <property type="protein sequence ID" value="UOG77061.1"/>
    <property type="molecule type" value="Genomic_DNA"/>
</dbReference>
<dbReference type="PROSITE" id="PS51257">
    <property type="entry name" value="PROKAR_LIPOPROTEIN"/>
    <property type="match status" value="1"/>
</dbReference>
<gene>
    <name evidence="2" type="ORF">MTX78_10755</name>
</gene>
<feature type="chain" id="PRO_5046328880" description="SPOR domain-containing protein" evidence="1">
    <location>
        <begin position="18"/>
        <end position="128"/>
    </location>
</feature>
<feature type="signal peptide" evidence="1">
    <location>
        <begin position="1"/>
        <end position="17"/>
    </location>
</feature>
<protein>
    <recommendedName>
        <fullName evidence="4">SPOR domain-containing protein</fullName>
    </recommendedName>
</protein>
<sequence>MLLRRLSLLSSGLLLMAACNRSRPVLPGLDTAAWRQDPFACQNRRATQAKAFLQAKEELYGSTTATVESLLGRPDEEELAEQTEKTYYYYLVPGPQCEPSHRRSAANKLRIHFGSLGTVTEVLTEQPL</sequence>
<evidence type="ECO:0000313" key="3">
    <source>
        <dbReference type="Proteomes" id="UP000831113"/>
    </source>
</evidence>
<evidence type="ECO:0008006" key="4">
    <source>
        <dbReference type="Google" id="ProtNLM"/>
    </source>
</evidence>
<organism evidence="2 3">
    <name type="scientific">Hymenobacter tibetensis</name>
    <dbReference type="NCBI Taxonomy" id="497967"/>
    <lineage>
        <taxon>Bacteria</taxon>
        <taxon>Pseudomonadati</taxon>
        <taxon>Bacteroidota</taxon>
        <taxon>Cytophagia</taxon>
        <taxon>Cytophagales</taxon>
        <taxon>Hymenobacteraceae</taxon>
        <taxon>Hymenobacter</taxon>
    </lineage>
</organism>
<name>A0ABY4D3E9_9BACT</name>
<reference evidence="2 3" key="1">
    <citation type="submission" date="2022-03" db="EMBL/GenBank/DDBJ databases">
        <title>Hymenobactersp. isolated from the air.</title>
        <authorList>
            <person name="Won M."/>
            <person name="Kwon S.-W."/>
        </authorList>
    </citation>
    <scope>NUCLEOTIDE SEQUENCE [LARGE SCALE GENOMIC DNA]</scope>
    <source>
        <strain evidence="2 3">KACC 21982</strain>
    </source>
</reference>
<proteinExistence type="predicted"/>
<dbReference type="Proteomes" id="UP000831113">
    <property type="component" value="Chromosome"/>
</dbReference>
<keyword evidence="1" id="KW-0732">Signal</keyword>
<dbReference type="RefSeq" id="WP_243802510.1">
    <property type="nucleotide sequence ID" value="NZ_CP094669.1"/>
</dbReference>
<evidence type="ECO:0000256" key="1">
    <source>
        <dbReference type="SAM" id="SignalP"/>
    </source>
</evidence>